<name>A0A0N9I999_9PSEU</name>
<keyword evidence="3" id="KW-1185">Reference proteome</keyword>
<evidence type="ECO:0000256" key="1">
    <source>
        <dbReference type="SAM" id="MobiDB-lite"/>
    </source>
</evidence>
<protein>
    <recommendedName>
        <fullName evidence="4">AB hydrolase-1 domain-containing protein</fullName>
    </recommendedName>
</protein>
<dbReference type="EMBL" id="CP012752">
    <property type="protein sequence ID" value="ALG12537.1"/>
    <property type="molecule type" value="Genomic_DNA"/>
</dbReference>
<evidence type="ECO:0008006" key="4">
    <source>
        <dbReference type="Google" id="ProtNLM"/>
    </source>
</evidence>
<dbReference type="KEGG" id="kphy:AOZ06_41805"/>
<sequence length="90" mass="9903">MPGDRHFTRDGATIAYQYSGRGRPLGYAHGVFLSRDAVRRMGLFDFDALSAGRSLFTYDQRGHGPAAARADPRLTAAHRGIRRTSGRGPR</sequence>
<dbReference type="Proteomes" id="UP000063699">
    <property type="component" value="Chromosome"/>
</dbReference>
<accession>A0A0N9I999</accession>
<dbReference type="RefSeq" id="WP_054294430.1">
    <property type="nucleotide sequence ID" value="NZ_CP012752.1"/>
</dbReference>
<dbReference type="InterPro" id="IPR029058">
    <property type="entry name" value="AB_hydrolase_fold"/>
</dbReference>
<organism evidence="2 3">
    <name type="scientific">Kibdelosporangium phytohabitans</name>
    <dbReference type="NCBI Taxonomy" id="860235"/>
    <lineage>
        <taxon>Bacteria</taxon>
        <taxon>Bacillati</taxon>
        <taxon>Actinomycetota</taxon>
        <taxon>Actinomycetes</taxon>
        <taxon>Pseudonocardiales</taxon>
        <taxon>Pseudonocardiaceae</taxon>
        <taxon>Kibdelosporangium</taxon>
    </lineage>
</organism>
<evidence type="ECO:0000313" key="2">
    <source>
        <dbReference type="EMBL" id="ALG12537.1"/>
    </source>
</evidence>
<dbReference type="AlphaFoldDB" id="A0A0N9I999"/>
<reference evidence="2 3" key="1">
    <citation type="submission" date="2015-07" db="EMBL/GenBank/DDBJ databases">
        <title>Genome sequencing of Kibdelosporangium phytohabitans.</title>
        <authorList>
            <person name="Qin S."/>
            <person name="Xing K."/>
        </authorList>
    </citation>
    <scope>NUCLEOTIDE SEQUENCE [LARGE SCALE GENOMIC DNA]</scope>
    <source>
        <strain evidence="2 3">KLBMP1111</strain>
    </source>
</reference>
<dbReference type="STRING" id="860235.AOZ06_41805"/>
<feature type="region of interest" description="Disordered" evidence="1">
    <location>
        <begin position="62"/>
        <end position="90"/>
    </location>
</feature>
<dbReference type="Gene3D" id="3.40.50.1820">
    <property type="entry name" value="alpha/beta hydrolase"/>
    <property type="match status" value="1"/>
</dbReference>
<gene>
    <name evidence="2" type="ORF">AOZ06_41805</name>
</gene>
<proteinExistence type="predicted"/>
<dbReference type="SUPFAM" id="SSF53474">
    <property type="entry name" value="alpha/beta-Hydrolases"/>
    <property type="match status" value="1"/>
</dbReference>
<feature type="compositionally biased region" description="Basic residues" evidence="1">
    <location>
        <begin position="79"/>
        <end position="90"/>
    </location>
</feature>
<evidence type="ECO:0000313" key="3">
    <source>
        <dbReference type="Proteomes" id="UP000063699"/>
    </source>
</evidence>
<feature type="compositionally biased region" description="Low complexity" evidence="1">
    <location>
        <begin position="65"/>
        <end position="77"/>
    </location>
</feature>